<accession>A0A484TEY9</accession>
<dbReference type="EMBL" id="CAADIJ010000011">
    <property type="protein sequence ID" value="VFR70412.1"/>
    <property type="molecule type" value="Genomic_DNA"/>
</dbReference>
<sequence length="168" mass="18332">MPYILPLDLAKRPGARELAQVATREDAPIVDDALMEATLRGQDRAAWSAEQLAAADDALERIVDATVEASSVIDGMVGKRYPLPLVNSPLVTGWARSIARYLLHKGRTSMDKDSVIVRDYDNAMRLLGMVADGRMNLGEPAPGVPVSTDVRFGGDAPVFSRRQLRAFR</sequence>
<gene>
    <name evidence="1" type="ORF">ANDA3_3742</name>
    <name evidence="3" type="ORF">DAR2_3592</name>
    <name evidence="2" type="ORF">DAR3_4184</name>
</gene>
<dbReference type="EMBL" id="CAADIL010000016">
    <property type="protein sequence ID" value="VFR72125.1"/>
    <property type="molecule type" value="Genomic_DNA"/>
</dbReference>
<dbReference type="EMBL" id="CAADIC010000019">
    <property type="protein sequence ID" value="VFR34622.1"/>
    <property type="molecule type" value="Genomic_DNA"/>
</dbReference>
<evidence type="ECO:0000313" key="1">
    <source>
        <dbReference type="EMBL" id="VFR34622.1"/>
    </source>
</evidence>
<evidence type="ECO:0000313" key="3">
    <source>
        <dbReference type="EMBL" id="VFR72125.1"/>
    </source>
</evidence>
<organism evidence="3">
    <name type="scientific">plant metagenome</name>
    <dbReference type="NCBI Taxonomy" id="1297885"/>
    <lineage>
        <taxon>unclassified sequences</taxon>
        <taxon>metagenomes</taxon>
        <taxon>organismal metagenomes</taxon>
    </lineage>
</organism>
<dbReference type="Pfam" id="PF07030">
    <property type="entry name" value="Phage_Mu_Gp36"/>
    <property type="match status" value="1"/>
</dbReference>
<protein>
    <submittedName>
        <fullName evidence="3">Phage protein</fullName>
    </submittedName>
</protein>
<dbReference type="AlphaFoldDB" id="A0A484TEY9"/>
<name>A0A484TEY9_9ZZZZ</name>
<dbReference type="InterPro" id="IPR009752">
    <property type="entry name" value="Phage_Mu_GpJ"/>
</dbReference>
<evidence type="ECO:0000313" key="2">
    <source>
        <dbReference type="EMBL" id="VFR70412.1"/>
    </source>
</evidence>
<reference evidence="3" key="1">
    <citation type="submission" date="2019-03" db="EMBL/GenBank/DDBJ databases">
        <authorList>
            <person name="Danneels B."/>
        </authorList>
    </citation>
    <scope>NUCLEOTIDE SEQUENCE</scope>
</reference>
<proteinExistence type="predicted"/>